<dbReference type="EMBL" id="CP036298">
    <property type="protein sequence ID" value="QDV26912.1"/>
    <property type="molecule type" value="Genomic_DNA"/>
</dbReference>
<reference evidence="1 2" key="1">
    <citation type="submission" date="2019-02" db="EMBL/GenBank/DDBJ databases">
        <title>Deep-cultivation of Planctomycetes and their phenomic and genomic characterization uncovers novel biology.</title>
        <authorList>
            <person name="Wiegand S."/>
            <person name="Jogler M."/>
            <person name="Boedeker C."/>
            <person name="Pinto D."/>
            <person name="Vollmers J."/>
            <person name="Rivas-Marin E."/>
            <person name="Kohn T."/>
            <person name="Peeters S.H."/>
            <person name="Heuer A."/>
            <person name="Rast P."/>
            <person name="Oberbeckmann S."/>
            <person name="Bunk B."/>
            <person name="Jeske O."/>
            <person name="Meyerdierks A."/>
            <person name="Storesund J.E."/>
            <person name="Kallscheuer N."/>
            <person name="Luecker S."/>
            <person name="Lage O.M."/>
            <person name="Pohl T."/>
            <person name="Merkel B.J."/>
            <person name="Hornburger P."/>
            <person name="Mueller R.-W."/>
            <person name="Bruemmer F."/>
            <person name="Labrenz M."/>
            <person name="Spormann A.M."/>
            <person name="Op den Camp H."/>
            <person name="Overmann J."/>
            <person name="Amann R."/>
            <person name="Jetten M.S.M."/>
            <person name="Mascher T."/>
            <person name="Medema M.H."/>
            <person name="Devos D.P."/>
            <person name="Kaster A.-K."/>
            <person name="Ovreas L."/>
            <person name="Rohde M."/>
            <person name="Galperin M.Y."/>
            <person name="Jogler C."/>
        </authorList>
    </citation>
    <scope>NUCLEOTIDE SEQUENCE [LARGE SCALE GENOMIC DNA]</scope>
    <source>
        <strain evidence="1 2">Q31a</strain>
    </source>
</reference>
<organism evidence="1 2">
    <name type="scientific">Aureliella helgolandensis</name>
    <dbReference type="NCBI Taxonomy" id="2527968"/>
    <lineage>
        <taxon>Bacteria</taxon>
        <taxon>Pseudomonadati</taxon>
        <taxon>Planctomycetota</taxon>
        <taxon>Planctomycetia</taxon>
        <taxon>Pirellulales</taxon>
        <taxon>Pirellulaceae</taxon>
        <taxon>Aureliella</taxon>
    </lineage>
</organism>
<accession>A0A518GE89</accession>
<name>A0A518GE89_9BACT</name>
<dbReference type="Proteomes" id="UP000318017">
    <property type="component" value="Chromosome"/>
</dbReference>
<dbReference type="RefSeq" id="WP_145083492.1">
    <property type="nucleotide sequence ID" value="NZ_CP036298.1"/>
</dbReference>
<evidence type="ECO:0000313" key="2">
    <source>
        <dbReference type="Proteomes" id="UP000318017"/>
    </source>
</evidence>
<proteinExistence type="predicted"/>
<gene>
    <name evidence="1" type="ORF">Q31a_52920</name>
</gene>
<protein>
    <submittedName>
        <fullName evidence="1">Uncharacterized protein</fullName>
    </submittedName>
</protein>
<dbReference type="AlphaFoldDB" id="A0A518GE89"/>
<evidence type="ECO:0000313" key="1">
    <source>
        <dbReference type="EMBL" id="QDV26912.1"/>
    </source>
</evidence>
<keyword evidence="2" id="KW-1185">Reference proteome</keyword>
<dbReference type="KEGG" id="ahel:Q31a_52920"/>
<sequence>MTAVQETAVADAGKCFWRLQAAVMVRESAEWLTTAELLKLAESCEATAHEERMHDWNRQFAIPMIRELGNQLARARRDEMHGAHSRIVTVARALRKLQRKTRGKRVPNFRTQIAALERELDELLDNCGQATMFDDSI</sequence>